<accession>A0AAD9CT06</accession>
<keyword evidence="5" id="KW-0687">Ribonucleoprotein</keyword>
<organism evidence="8 9">
    <name type="scientific">Papiliotrema laurentii</name>
    <name type="common">Cryptococcus laurentii</name>
    <dbReference type="NCBI Taxonomy" id="5418"/>
    <lineage>
        <taxon>Eukaryota</taxon>
        <taxon>Fungi</taxon>
        <taxon>Dikarya</taxon>
        <taxon>Basidiomycota</taxon>
        <taxon>Agaricomycotina</taxon>
        <taxon>Tremellomycetes</taxon>
        <taxon>Tremellales</taxon>
        <taxon>Rhynchogastremaceae</taxon>
        <taxon>Papiliotrema</taxon>
    </lineage>
</organism>
<comment type="similarity">
    <text evidence="6">Belongs to the mitochondrion-specific ribosomal protein mL54 family.</text>
</comment>
<evidence type="ECO:0000256" key="2">
    <source>
        <dbReference type="ARBA" id="ARBA00022946"/>
    </source>
</evidence>
<comment type="caution">
    <text evidence="8">The sequence shown here is derived from an EMBL/GenBank/DDBJ whole genome shotgun (WGS) entry which is preliminary data.</text>
</comment>
<evidence type="ECO:0000256" key="1">
    <source>
        <dbReference type="ARBA" id="ARBA00004173"/>
    </source>
</evidence>
<evidence type="ECO:0000256" key="6">
    <source>
        <dbReference type="ARBA" id="ARBA00033752"/>
    </source>
</evidence>
<dbReference type="InterPro" id="IPR013870">
    <property type="entry name" value="Ribosomal_mL54"/>
</dbReference>
<dbReference type="Proteomes" id="UP001182556">
    <property type="component" value="Unassembled WGS sequence"/>
</dbReference>
<reference evidence="8" key="1">
    <citation type="submission" date="2023-02" db="EMBL/GenBank/DDBJ databases">
        <title>Identification and recombinant expression of a fungal hydrolase from Papiliotrema laurentii that hydrolyzes apple cutin and clears colloidal polyester polyurethane.</title>
        <authorList>
            <consortium name="DOE Joint Genome Institute"/>
            <person name="Roman V.A."/>
            <person name="Bojanowski C."/>
            <person name="Crable B.R."/>
            <person name="Wagner D.N."/>
            <person name="Hung C.S."/>
            <person name="Nadeau L.J."/>
            <person name="Schratz L."/>
            <person name="Haridas S."/>
            <person name="Pangilinan J."/>
            <person name="Lipzen A."/>
            <person name="Na H."/>
            <person name="Yan M."/>
            <person name="Ng V."/>
            <person name="Grigoriev I.V."/>
            <person name="Spatafora J.W."/>
            <person name="Barlow D."/>
            <person name="Biffinger J."/>
            <person name="Kelley-Loughnane N."/>
            <person name="Varaljay V.A."/>
            <person name="Crookes-Goodson W.J."/>
        </authorList>
    </citation>
    <scope>NUCLEOTIDE SEQUENCE</scope>
    <source>
        <strain evidence="8">5307AH</strain>
    </source>
</reference>
<dbReference type="Pfam" id="PF08561">
    <property type="entry name" value="Ribosomal_L37"/>
    <property type="match status" value="1"/>
</dbReference>
<evidence type="ECO:0000256" key="3">
    <source>
        <dbReference type="ARBA" id="ARBA00022980"/>
    </source>
</evidence>
<evidence type="ECO:0000256" key="5">
    <source>
        <dbReference type="ARBA" id="ARBA00023274"/>
    </source>
</evidence>
<dbReference type="GO" id="GO:0005762">
    <property type="term" value="C:mitochondrial large ribosomal subunit"/>
    <property type="evidence" value="ECO:0007669"/>
    <property type="project" value="TreeGrafter"/>
</dbReference>
<dbReference type="PANTHER" id="PTHR28595">
    <property type="entry name" value="39S RIBOSOMAL PROTEIN L54, MITOCHONDRIAL"/>
    <property type="match status" value="1"/>
</dbReference>
<keyword evidence="3 8" id="KW-0689">Ribosomal protein</keyword>
<keyword evidence="2" id="KW-0809">Transit peptide</keyword>
<evidence type="ECO:0000256" key="4">
    <source>
        <dbReference type="ARBA" id="ARBA00023128"/>
    </source>
</evidence>
<sequence>MSFSCALIRPALRQTSRIARTTCIGRAGFASSSRVAEESTLSKKQTISSCAPGTVLHGLNVLKDSSDPVAKPDEEYPAWLWNLIPTGKNSDLAEQPKQVVKKGETFDYAAEKRRLKAINKAKIKAANFLRGA</sequence>
<keyword evidence="9" id="KW-1185">Reference proteome</keyword>
<evidence type="ECO:0000313" key="9">
    <source>
        <dbReference type="Proteomes" id="UP001182556"/>
    </source>
</evidence>
<keyword evidence="4" id="KW-0496">Mitochondrion</keyword>
<evidence type="ECO:0000256" key="7">
    <source>
        <dbReference type="ARBA" id="ARBA00035179"/>
    </source>
</evidence>
<dbReference type="EMBL" id="JAODAN010000010">
    <property type="protein sequence ID" value="KAK1921617.1"/>
    <property type="molecule type" value="Genomic_DNA"/>
</dbReference>
<name>A0AAD9CT06_PAPLA</name>
<gene>
    <name evidence="8" type="ORF">DB88DRAFT_498589</name>
</gene>
<dbReference type="GO" id="GO:0003735">
    <property type="term" value="F:structural constituent of ribosome"/>
    <property type="evidence" value="ECO:0007669"/>
    <property type="project" value="TreeGrafter"/>
</dbReference>
<protein>
    <recommendedName>
        <fullName evidence="7">Large ribosomal subunit protein mL54</fullName>
    </recommendedName>
</protein>
<proteinExistence type="inferred from homology"/>
<dbReference type="PANTHER" id="PTHR28595:SF1">
    <property type="entry name" value="LARGE RIBOSOMAL SUBUNIT PROTEIN ML54"/>
    <property type="match status" value="1"/>
</dbReference>
<comment type="subcellular location">
    <subcellularLocation>
        <location evidence="1">Mitochondrion</location>
    </subcellularLocation>
</comment>
<evidence type="ECO:0000313" key="8">
    <source>
        <dbReference type="EMBL" id="KAK1921617.1"/>
    </source>
</evidence>
<dbReference type="AlphaFoldDB" id="A0AAD9CT06"/>